<dbReference type="SUPFAM" id="SSF53098">
    <property type="entry name" value="Ribonuclease H-like"/>
    <property type="match status" value="1"/>
</dbReference>
<evidence type="ECO:0000313" key="3">
    <source>
        <dbReference type="RefSeq" id="XP_018831455.1"/>
    </source>
</evidence>
<dbReference type="Proteomes" id="UP000235220">
    <property type="component" value="Unplaced"/>
</dbReference>
<dbReference type="GO" id="GO:0003676">
    <property type="term" value="F:nucleic acid binding"/>
    <property type="evidence" value="ECO:0007669"/>
    <property type="project" value="InterPro"/>
</dbReference>
<dbReference type="Gene3D" id="3.30.420.10">
    <property type="entry name" value="Ribonuclease H-like superfamily/Ribonuclease H"/>
    <property type="match status" value="1"/>
</dbReference>
<dbReference type="InterPro" id="IPR036397">
    <property type="entry name" value="RNaseH_sf"/>
</dbReference>
<dbReference type="AlphaFoldDB" id="A0A2I4FIH7"/>
<dbReference type="RefSeq" id="XP_018831455.1">
    <property type="nucleotide sequence ID" value="XM_018975910.1"/>
</dbReference>
<evidence type="ECO:0000313" key="2">
    <source>
        <dbReference type="Proteomes" id="UP000235220"/>
    </source>
</evidence>
<dbReference type="KEGG" id="jre:108999112"/>
<reference evidence="3" key="1">
    <citation type="submission" date="2025-08" db="UniProtKB">
        <authorList>
            <consortium name="RefSeq"/>
        </authorList>
    </citation>
    <scope>IDENTIFICATION</scope>
    <source>
        <tissue evidence="3">Leaves</tissue>
    </source>
</reference>
<sequence>MKKYGVHHKISTPYHPQTNGQAELANHEIKAILEKTVNPNRKYWSLRLLDTLWAYRTAFKTVLGTSPYHLVYGKACHLPIELEHKAYWAVKHFNFSTNNFGVLRKLELNELEELRHDAYSNAKLYKEKTKVFHDKHIQRKSFLPNQKVLLYNSRLHVFASKLRSKWSGPYIVQTVFPHGAVEILNPHNGKNFKVNGQRLKPFLDHFSLEDTIIHLLDPGPPAEP</sequence>
<dbReference type="PROSITE" id="PS50994">
    <property type="entry name" value="INTEGRASE"/>
    <property type="match status" value="1"/>
</dbReference>
<protein>
    <submittedName>
        <fullName evidence="3">Uncharacterized protein LOC108999112</fullName>
    </submittedName>
</protein>
<gene>
    <name evidence="3" type="primary">LOC108999112</name>
</gene>
<keyword evidence="2" id="KW-1185">Reference proteome</keyword>
<dbReference type="Gramene" id="Jr_Scaffold_693_00080_p1">
    <property type="protein sequence ID" value="cds.Jr_Scaffold_693_00080_p1"/>
    <property type="gene ID" value="Jr_Scaffold_693_00080"/>
</dbReference>
<dbReference type="InterPro" id="IPR001584">
    <property type="entry name" value="Integrase_cat-core"/>
</dbReference>
<dbReference type="PANTHER" id="PTHR47266">
    <property type="entry name" value="ENDONUCLEASE-RELATED"/>
    <property type="match status" value="1"/>
</dbReference>
<dbReference type="GeneID" id="108999112"/>
<organism evidence="2 3">
    <name type="scientific">Juglans regia</name>
    <name type="common">English walnut</name>
    <dbReference type="NCBI Taxonomy" id="51240"/>
    <lineage>
        <taxon>Eukaryota</taxon>
        <taxon>Viridiplantae</taxon>
        <taxon>Streptophyta</taxon>
        <taxon>Embryophyta</taxon>
        <taxon>Tracheophyta</taxon>
        <taxon>Spermatophyta</taxon>
        <taxon>Magnoliopsida</taxon>
        <taxon>eudicotyledons</taxon>
        <taxon>Gunneridae</taxon>
        <taxon>Pentapetalae</taxon>
        <taxon>rosids</taxon>
        <taxon>fabids</taxon>
        <taxon>Fagales</taxon>
        <taxon>Juglandaceae</taxon>
        <taxon>Juglans</taxon>
    </lineage>
</organism>
<dbReference type="GO" id="GO:0015074">
    <property type="term" value="P:DNA integration"/>
    <property type="evidence" value="ECO:0007669"/>
    <property type="project" value="InterPro"/>
</dbReference>
<accession>A0A2I4FIH7</accession>
<name>A0A2I4FIH7_JUGRE</name>
<evidence type="ECO:0000259" key="1">
    <source>
        <dbReference type="PROSITE" id="PS50994"/>
    </source>
</evidence>
<proteinExistence type="predicted"/>
<dbReference type="InterPro" id="IPR052160">
    <property type="entry name" value="Gypsy_RT_Integrase-like"/>
</dbReference>
<feature type="domain" description="Integrase catalytic" evidence="1">
    <location>
        <begin position="1"/>
        <end position="75"/>
    </location>
</feature>
<dbReference type="OrthoDB" id="1903608at2759"/>
<dbReference type="InterPro" id="IPR012337">
    <property type="entry name" value="RNaseH-like_sf"/>
</dbReference>